<protein>
    <submittedName>
        <fullName evidence="1">Uncharacterized protein</fullName>
    </submittedName>
</protein>
<organism evidence="1 2">
    <name type="scientific">Lecanicillium saksenae</name>
    <dbReference type="NCBI Taxonomy" id="468837"/>
    <lineage>
        <taxon>Eukaryota</taxon>
        <taxon>Fungi</taxon>
        <taxon>Dikarya</taxon>
        <taxon>Ascomycota</taxon>
        <taxon>Pezizomycotina</taxon>
        <taxon>Sordariomycetes</taxon>
        <taxon>Hypocreomycetidae</taxon>
        <taxon>Hypocreales</taxon>
        <taxon>Cordycipitaceae</taxon>
        <taxon>Lecanicillium</taxon>
    </lineage>
</organism>
<dbReference type="Proteomes" id="UP001148737">
    <property type="component" value="Unassembled WGS sequence"/>
</dbReference>
<keyword evidence="2" id="KW-1185">Reference proteome</keyword>
<dbReference type="EMBL" id="JANAKD010000152">
    <property type="protein sequence ID" value="KAJ3496907.1"/>
    <property type="molecule type" value="Genomic_DNA"/>
</dbReference>
<proteinExistence type="predicted"/>
<gene>
    <name evidence="1" type="ORF">NLG97_g2305</name>
</gene>
<evidence type="ECO:0000313" key="1">
    <source>
        <dbReference type="EMBL" id="KAJ3496907.1"/>
    </source>
</evidence>
<sequence>MFNLEDQSLLEEFEREEREKPSAVTRLVLCDFGEDRIGDYHENKKSSATHHFAEMVAYMGLPSAEYIQRSQVTGNVFDDTGRWKAAGCTPLPDMSLEESVTSLRGEEKAKFLRFVRSMLQWEPEKKKPASAPLQDPFMVGAIPRPEE</sequence>
<reference evidence="1" key="1">
    <citation type="submission" date="2022-07" db="EMBL/GenBank/DDBJ databases">
        <title>Genome Sequence of Lecanicillium saksenae.</title>
        <authorList>
            <person name="Buettner E."/>
        </authorList>
    </citation>
    <scope>NUCLEOTIDE SEQUENCE</scope>
    <source>
        <strain evidence="1">VT-O1</strain>
    </source>
</reference>
<evidence type="ECO:0000313" key="2">
    <source>
        <dbReference type="Proteomes" id="UP001148737"/>
    </source>
</evidence>
<name>A0ACC1R1H9_9HYPO</name>
<accession>A0ACC1R1H9</accession>
<comment type="caution">
    <text evidence="1">The sequence shown here is derived from an EMBL/GenBank/DDBJ whole genome shotgun (WGS) entry which is preliminary data.</text>
</comment>